<accession>S6ANZ2</accession>
<dbReference type="RefSeq" id="WP_009207420.1">
    <property type="nucleotide sequence ID" value="NC_022357.1"/>
</dbReference>
<evidence type="ECO:0000259" key="1">
    <source>
        <dbReference type="PROSITE" id="PS50042"/>
    </source>
</evidence>
<dbReference type="Proteomes" id="UP000015559">
    <property type="component" value="Chromosome"/>
</dbReference>
<dbReference type="Pfam" id="PF00027">
    <property type="entry name" value="cNMP_binding"/>
    <property type="match status" value="1"/>
</dbReference>
<reference evidence="2 3" key="1">
    <citation type="journal article" date="2012" name="Appl. Environ. Microbiol.">
        <title>Draft genome sequence of a psychrotolerant sulfur-oxidizing bacterium, Sulfuricella denitrificans skB26, and proteomic insights into cold adaptation.</title>
        <authorList>
            <person name="Watanabe T."/>
            <person name="Kojima H."/>
            <person name="Fukui M."/>
        </authorList>
    </citation>
    <scope>NUCLEOTIDE SEQUENCE [LARGE SCALE GENOMIC DNA]</scope>
    <source>
        <strain evidence="3">skB26</strain>
    </source>
</reference>
<dbReference type="SUPFAM" id="SSF51206">
    <property type="entry name" value="cAMP-binding domain-like"/>
    <property type="match status" value="1"/>
</dbReference>
<dbReference type="EMBL" id="AP013066">
    <property type="protein sequence ID" value="BAN36619.1"/>
    <property type="molecule type" value="Genomic_DNA"/>
</dbReference>
<protein>
    <submittedName>
        <fullName evidence="2">Crp family transcriptional regulator</fullName>
    </submittedName>
</protein>
<evidence type="ECO:0000313" key="2">
    <source>
        <dbReference type="EMBL" id="BAN36619.1"/>
    </source>
</evidence>
<dbReference type="CDD" id="cd00038">
    <property type="entry name" value="CAP_ED"/>
    <property type="match status" value="1"/>
</dbReference>
<dbReference type="Gene3D" id="2.60.120.10">
    <property type="entry name" value="Jelly Rolls"/>
    <property type="match status" value="1"/>
</dbReference>
<sequence>MDFSNLFRHETETVNFSSGETILKCGEMSDVMYVMLEGEAEVRLGGQVICTAQTGTLLGELGLIDHNPGCADVIARTDCRLVAIDKRRFLFLIQQTPNFALDVMKVIAERLRAMNHHAMESLGNR</sequence>
<proteinExistence type="predicted"/>
<dbReference type="AlphaFoldDB" id="S6ANZ2"/>
<dbReference type="InterPro" id="IPR000595">
    <property type="entry name" value="cNMP-bd_dom"/>
</dbReference>
<dbReference type="InterPro" id="IPR018490">
    <property type="entry name" value="cNMP-bd_dom_sf"/>
</dbReference>
<name>S6ANZ2_SULDS</name>
<dbReference type="SMART" id="SM00100">
    <property type="entry name" value="cNMP"/>
    <property type="match status" value="1"/>
</dbReference>
<organism evidence="2 3">
    <name type="scientific">Sulfuricella denitrificans (strain DSM 22764 / NBRC 105220 / skB26)</name>
    <dbReference type="NCBI Taxonomy" id="1163617"/>
    <lineage>
        <taxon>Bacteria</taxon>
        <taxon>Pseudomonadati</taxon>
        <taxon>Pseudomonadota</taxon>
        <taxon>Betaproteobacteria</taxon>
        <taxon>Nitrosomonadales</taxon>
        <taxon>Sulfuricellaceae</taxon>
        <taxon>Sulfuricella</taxon>
    </lineage>
</organism>
<dbReference type="HOGENOM" id="CLU_075053_16_4_4"/>
<keyword evidence="3" id="KW-1185">Reference proteome</keyword>
<dbReference type="InterPro" id="IPR014710">
    <property type="entry name" value="RmlC-like_jellyroll"/>
</dbReference>
<feature type="domain" description="Cyclic nucleotide-binding" evidence="1">
    <location>
        <begin position="12"/>
        <end position="93"/>
    </location>
</feature>
<gene>
    <name evidence="2" type="ORF">SCD_n02820</name>
</gene>
<evidence type="ECO:0000313" key="3">
    <source>
        <dbReference type="Proteomes" id="UP000015559"/>
    </source>
</evidence>
<dbReference type="KEGG" id="sdr:SCD_n02820"/>
<dbReference type="eggNOG" id="COG0664">
    <property type="taxonomic scope" value="Bacteria"/>
</dbReference>
<dbReference type="PROSITE" id="PS50042">
    <property type="entry name" value="CNMP_BINDING_3"/>
    <property type="match status" value="1"/>
</dbReference>
<dbReference type="STRING" id="1163617.SCD_n02820"/>